<dbReference type="Pfam" id="PF13556">
    <property type="entry name" value="HTH_30"/>
    <property type="match status" value="1"/>
</dbReference>
<keyword evidence="2" id="KW-0812">Transmembrane</keyword>
<dbReference type="EMBL" id="BAABCN010000002">
    <property type="protein sequence ID" value="GAA3873644.1"/>
    <property type="molecule type" value="Genomic_DNA"/>
</dbReference>
<feature type="transmembrane region" description="Helical" evidence="2">
    <location>
        <begin position="75"/>
        <end position="97"/>
    </location>
</feature>
<dbReference type="InterPro" id="IPR051448">
    <property type="entry name" value="CdaR-like_regulators"/>
</dbReference>
<evidence type="ECO:0000259" key="4">
    <source>
        <dbReference type="Pfam" id="PF17853"/>
    </source>
</evidence>
<dbReference type="InterPro" id="IPR042070">
    <property type="entry name" value="PucR_C-HTH_sf"/>
</dbReference>
<accession>A0ABP7KD66</accession>
<dbReference type="Pfam" id="PF17853">
    <property type="entry name" value="GGDEF_2"/>
    <property type="match status" value="1"/>
</dbReference>
<keyword evidence="2" id="KW-0472">Membrane</keyword>
<keyword evidence="6" id="KW-1185">Reference proteome</keyword>
<comment type="caution">
    <text evidence="5">The sequence shown here is derived from an EMBL/GenBank/DDBJ whole genome shotgun (WGS) entry which is preliminary data.</text>
</comment>
<evidence type="ECO:0000256" key="1">
    <source>
        <dbReference type="ARBA" id="ARBA00006754"/>
    </source>
</evidence>
<dbReference type="InterPro" id="IPR041522">
    <property type="entry name" value="CdaR_GGDEF"/>
</dbReference>
<proteinExistence type="inferred from homology"/>
<evidence type="ECO:0000313" key="5">
    <source>
        <dbReference type="EMBL" id="GAA3873644.1"/>
    </source>
</evidence>
<name>A0ABP7KD66_9MICO</name>
<protein>
    <submittedName>
        <fullName evidence="5">Helix-turn-helix domain-containing protein</fullName>
    </submittedName>
</protein>
<evidence type="ECO:0000313" key="6">
    <source>
        <dbReference type="Proteomes" id="UP001501803"/>
    </source>
</evidence>
<dbReference type="PANTHER" id="PTHR33744:SF1">
    <property type="entry name" value="DNA-BINDING TRANSCRIPTIONAL ACTIVATOR ADER"/>
    <property type="match status" value="1"/>
</dbReference>
<dbReference type="Proteomes" id="UP001501803">
    <property type="component" value="Unassembled WGS sequence"/>
</dbReference>
<evidence type="ECO:0000256" key="2">
    <source>
        <dbReference type="SAM" id="Phobius"/>
    </source>
</evidence>
<dbReference type="Gene3D" id="1.10.10.2840">
    <property type="entry name" value="PucR C-terminal helix-turn-helix domain"/>
    <property type="match status" value="1"/>
</dbReference>
<comment type="similarity">
    <text evidence="1">Belongs to the CdaR family.</text>
</comment>
<gene>
    <name evidence="5" type="ORF">GCM10022381_15740</name>
</gene>
<feature type="domain" description="PucR C-terminal helix-turn-helix" evidence="3">
    <location>
        <begin position="440"/>
        <end position="495"/>
    </location>
</feature>
<evidence type="ECO:0000259" key="3">
    <source>
        <dbReference type="Pfam" id="PF13556"/>
    </source>
</evidence>
<organism evidence="5 6">
    <name type="scientific">Leifsonia kafniensis</name>
    <dbReference type="NCBI Taxonomy" id="475957"/>
    <lineage>
        <taxon>Bacteria</taxon>
        <taxon>Bacillati</taxon>
        <taxon>Actinomycetota</taxon>
        <taxon>Actinomycetes</taxon>
        <taxon>Micrococcales</taxon>
        <taxon>Microbacteriaceae</taxon>
        <taxon>Leifsonia</taxon>
    </lineage>
</organism>
<dbReference type="PANTHER" id="PTHR33744">
    <property type="entry name" value="CARBOHYDRATE DIACID REGULATOR"/>
    <property type="match status" value="1"/>
</dbReference>
<sequence>MCNQYNQVMITLPELLSDTELQRLHLLAGDPSDIEIEQIGFVEELDSLEPSDQRRLLVAGHGCSRSFATDDLLDVTLLALSSYGVTALVLTGALPALRLGQSTRRLAHRLGLAVYTSPESLSTPELLGRLTSALAGDAEHALLSIEGFINALQVDLGQTDAELPEIPELLEIASRTLNRPVEFRSPDQVGHGRPVHVDGLIVGVVTAPSEPGNAAVVAELVTTVLALVIERTLHEQGRRQRGTAPGRDAVLSELLVATDDHAVRLINQARELDVPIDGWHRAFMLLPPPVTEPWSPEFLIGLGQIAVQATRQEHRWLLARSEGALILIETWGRDPRPTDSGLSQANAILGALAIHFPAMALRCGIGTAHNAVTGLRASVAECRVALNRSRGPRIAQYDAAGMRPIIVELANAGAARVAVRELLQPLIALGGAKATQAIFTLQTYLDEHGSLARTAERLNLHRNSVAYRVRQARDLLEVDIGDPDQRLALQLACRAYLLTMVPE</sequence>
<reference evidence="6" key="1">
    <citation type="journal article" date="2019" name="Int. J. Syst. Evol. Microbiol.">
        <title>The Global Catalogue of Microorganisms (GCM) 10K type strain sequencing project: providing services to taxonomists for standard genome sequencing and annotation.</title>
        <authorList>
            <consortium name="The Broad Institute Genomics Platform"/>
            <consortium name="The Broad Institute Genome Sequencing Center for Infectious Disease"/>
            <person name="Wu L."/>
            <person name="Ma J."/>
        </authorList>
    </citation>
    <scope>NUCLEOTIDE SEQUENCE [LARGE SCALE GENOMIC DNA]</scope>
    <source>
        <strain evidence="6">JCM 17021</strain>
    </source>
</reference>
<feature type="domain" description="CdaR GGDEF-like" evidence="4">
    <location>
        <begin position="264"/>
        <end position="386"/>
    </location>
</feature>
<keyword evidence="2" id="KW-1133">Transmembrane helix</keyword>
<dbReference type="InterPro" id="IPR025736">
    <property type="entry name" value="PucR_C-HTH_dom"/>
</dbReference>